<evidence type="ECO:0000256" key="1">
    <source>
        <dbReference type="ARBA" id="ARBA00023002"/>
    </source>
</evidence>
<dbReference type="Proteomes" id="UP001596099">
    <property type="component" value="Unassembled WGS sequence"/>
</dbReference>
<name>A0ABD5RRB8_9EURY</name>
<dbReference type="RefSeq" id="WP_247417070.1">
    <property type="nucleotide sequence ID" value="NZ_JALLGW010000001.1"/>
</dbReference>
<dbReference type="AlphaFoldDB" id="A0ABD5RRB8"/>
<dbReference type="EMBL" id="JBHSQH010000001">
    <property type="protein sequence ID" value="MFC5973021.1"/>
    <property type="molecule type" value="Genomic_DNA"/>
</dbReference>
<dbReference type="InterPro" id="IPR039697">
    <property type="entry name" value="Alcohol_dehydrogenase_Fe"/>
</dbReference>
<evidence type="ECO:0000313" key="4">
    <source>
        <dbReference type="EMBL" id="MFC5973021.1"/>
    </source>
</evidence>
<evidence type="ECO:0000259" key="2">
    <source>
        <dbReference type="Pfam" id="PF00465"/>
    </source>
</evidence>
<dbReference type="Gene3D" id="3.40.50.1970">
    <property type="match status" value="1"/>
</dbReference>
<dbReference type="SUPFAM" id="SSF56796">
    <property type="entry name" value="Dehydroquinate synthase-like"/>
    <property type="match status" value="1"/>
</dbReference>
<sequence length="394" mass="40834">MDNVEPFSYENVAGRITFGRGSVADLGDLLEEAGGERALVVCGSNVGANRDTMDPVGAGLGDRLAGVFDGTTPDKDARAVTEGVAAMAEHDADSLVAVGGGSTIDVARALRAVSVSGHDYDGLREYVVEHGTIPSPDADLPPLLAVPTTLAGADLSTVGSISFYDGDEALGAGYADPDLMPDALAYDPDVFETTPTGALVGSAMNGFDKGLEALYARQASPLTDAPAVRGLRLLVDALPAIGDPADDAVMEQVVAGILLVQYPRATTNPRLLSVVHAFGHGLRDEGVQQGLAHAVMAPPALELLFDAVDGRRDLLAEALGVDDAGDPASAVVDAVAEVRDGLGLPDRLRELDAVERDALPRVAARTAEDDFMANAPSGFDPDEETILETLERAW</sequence>
<gene>
    <name evidence="4" type="ORF">ACFPYI_16935</name>
</gene>
<dbReference type="PANTHER" id="PTHR11496:SF83">
    <property type="entry name" value="HYDROXYACID-OXOACID TRANSHYDROGENASE, MITOCHONDRIAL"/>
    <property type="match status" value="1"/>
</dbReference>
<dbReference type="InterPro" id="IPR056798">
    <property type="entry name" value="ADH_Fe_C"/>
</dbReference>
<accession>A0ABD5RRB8</accession>
<keyword evidence="5" id="KW-1185">Reference proteome</keyword>
<reference evidence="4 5" key="1">
    <citation type="journal article" date="2019" name="Int. J. Syst. Evol. Microbiol.">
        <title>The Global Catalogue of Microorganisms (GCM) 10K type strain sequencing project: providing services to taxonomists for standard genome sequencing and annotation.</title>
        <authorList>
            <consortium name="The Broad Institute Genomics Platform"/>
            <consortium name="The Broad Institute Genome Sequencing Center for Infectious Disease"/>
            <person name="Wu L."/>
            <person name="Ma J."/>
        </authorList>
    </citation>
    <scope>NUCLEOTIDE SEQUENCE [LARGE SCALE GENOMIC DNA]</scope>
    <source>
        <strain evidence="4 5">CGMCC 1.12543</strain>
    </source>
</reference>
<evidence type="ECO:0000259" key="3">
    <source>
        <dbReference type="Pfam" id="PF25137"/>
    </source>
</evidence>
<proteinExistence type="predicted"/>
<dbReference type="InterPro" id="IPR001670">
    <property type="entry name" value="ADH_Fe/GldA"/>
</dbReference>
<dbReference type="CDD" id="cd14866">
    <property type="entry name" value="Fe-ADH-like"/>
    <property type="match status" value="1"/>
</dbReference>
<protein>
    <submittedName>
        <fullName evidence="4">Iron-containing alcohol dehydrogenase family protein</fullName>
    </submittedName>
</protein>
<organism evidence="4 5">
    <name type="scientific">Halomarina salina</name>
    <dbReference type="NCBI Taxonomy" id="1872699"/>
    <lineage>
        <taxon>Archaea</taxon>
        <taxon>Methanobacteriati</taxon>
        <taxon>Methanobacteriota</taxon>
        <taxon>Stenosarchaea group</taxon>
        <taxon>Halobacteria</taxon>
        <taxon>Halobacteriales</taxon>
        <taxon>Natronomonadaceae</taxon>
        <taxon>Halomarina</taxon>
    </lineage>
</organism>
<feature type="domain" description="Alcohol dehydrogenase iron-type/glycerol dehydrogenase GldA" evidence="2">
    <location>
        <begin position="15"/>
        <end position="188"/>
    </location>
</feature>
<evidence type="ECO:0000313" key="5">
    <source>
        <dbReference type="Proteomes" id="UP001596099"/>
    </source>
</evidence>
<keyword evidence="1" id="KW-0560">Oxidoreductase</keyword>
<comment type="caution">
    <text evidence="4">The sequence shown here is derived from an EMBL/GenBank/DDBJ whole genome shotgun (WGS) entry which is preliminary data.</text>
</comment>
<feature type="domain" description="Fe-containing alcohol dehydrogenase-like C-terminal" evidence="3">
    <location>
        <begin position="203"/>
        <end position="394"/>
    </location>
</feature>
<dbReference type="GO" id="GO:0016491">
    <property type="term" value="F:oxidoreductase activity"/>
    <property type="evidence" value="ECO:0007669"/>
    <property type="project" value="UniProtKB-KW"/>
</dbReference>
<dbReference type="Pfam" id="PF25137">
    <property type="entry name" value="ADH_Fe_C"/>
    <property type="match status" value="1"/>
</dbReference>
<dbReference type="PANTHER" id="PTHR11496">
    <property type="entry name" value="ALCOHOL DEHYDROGENASE"/>
    <property type="match status" value="1"/>
</dbReference>
<dbReference type="Pfam" id="PF00465">
    <property type="entry name" value="Fe-ADH"/>
    <property type="match status" value="1"/>
</dbReference>
<dbReference type="Gene3D" id="1.20.1090.10">
    <property type="entry name" value="Dehydroquinate synthase-like - alpha domain"/>
    <property type="match status" value="1"/>
</dbReference>